<organism evidence="2 3">
    <name type="scientific">Aspergillus keveii</name>
    <dbReference type="NCBI Taxonomy" id="714993"/>
    <lineage>
        <taxon>Eukaryota</taxon>
        <taxon>Fungi</taxon>
        <taxon>Dikarya</taxon>
        <taxon>Ascomycota</taxon>
        <taxon>Pezizomycotina</taxon>
        <taxon>Eurotiomycetes</taxon>
        <taxon>Eurotiomycetidae</taxon>
        <taxon>Eurotiales</taxon>
        <taxon>Aspergillaceae</taxon>
        <taxon>Aspergillus</taxon>
        <taxon>Aspergillus subgen. Nidulantes</taxon>
    </lineage>
</organism>
<feature type="compositionally biased region" description="Low complexity" evidence="1">
    <location>
        <begin position="1"/>
        <end position="23"/>
    </location>
</feature>
<gene>
    <name evidence="2" type="ORF">BJX66DRAFT_36501</name>
</gene>
<comment type="caution">
    <text evidence="2">The sequence shown here is derived from an EMBL/GenBank/DDBJ whole genome shotgun (WGS) entry which is preliminary data.</text>
</comment>
<dbReference type="Proteomes" id="UP001610563">
    <property type="component" value="Unassembled WGS sequence"/>
</dbReference>
<protein>
    <submittedName>
        <fullName evidence="2">Uncharacterized protein</fullName>
    </submittedName>
</protein>
<accession>A0ABR4FSW7</accession>
<feature type="region of interest" description="Disordered" evidence="1">
    <location>
        <begin position="1"/>
        <end position="32"/>
    </location>
</feature>
<sequence length="228" mass="25897">MATSSPSSSGSDLSSSSEQTTPSSTPPETLPEDGFVEDMVAMLRRFREISDRLLDIELDQWKRDRWYALQDAIPCQCKYPVTTAAAIFFIVFCSYAFDGVGQFASRIFNHECPPFLLDSSITAFGNLTNFTATVKATHERLNTPTQHHKQGLARDPHRQEMDNLIIAYDVREYAIAWMVAQFGATGLRKSLAWAIAFCGFRALVWDTFKVYARRRWGMELIDLRFWGG</sequence>
<name>A0ABR4FSW7_9EURO</name>
<keyword evidence="3" id="KW-1185">Reference proteome</keyword>
<evidence type="ECO:0000313" key="2">
    <source>
        <dbReference type="EMBL" id="KAL2786341.1"/>
    </source>
</evidence>
<evidence type="ECO:0000256" key="1">
    <source>
        <dbReference type="SAM" id="MobiDB-lite"/>
    </source>
</evidence>
<evidence type="ECO:0000313" key="3">
    <source>
        <dbReference type="Proteomes" id="UP001610563"/>
    </source>
</evidence>
<dbReference type="EMBL" id="JBFTWV010000120">
    <property type="protein sequence ID" value="KAL2786341.1"/>
    <property type="molecule type" value="Genomic_DNA"/>
</dbReference>
<proteinExistence type="predicted"/>
<reference evidence="2 3" key="1">
    <citation type="submission" date="2024-07" db="EMBL/GenBank/DDBJ databases">
        <title>Section-level genome sequencing and comparative genomics of Aspergillus sections Usti and Cavernicolus.</title>
        <authorList>
            <consortium name="Lawrence Berkeley National Laboratory"/>
            <person name="Nybo J.L."/>
            <person name="Vesth T.C."/>
            <person name="Theobald S."/>
            <person name="Frisvad J.C."/>
            <person name="Larsen T.O."/>
            <person name="Kjaerboelling I."/>
            <person name="Rothschild-Mancinelli K."/>
            <person name="Lyhne E.K."/>
            <person name="Kogle M.E."/>
            <person name="Barry K."/>
            <person name="Clum A."/>
            <person name="Na H."/>
            <person name="Ledsgaard L."/>
            <person name="Lin J."/>
            <person name="Lipzen A."/>
            <person name="Kuo A."/>
            <person name="Riley R."/>
            <person name="Mondo S."/>
            <person name="Labutti K."/>
            <person name="Haridas S."/>
            <person name="Pangalinan J."/>
            <person name="Salamov A.A."/>
            <person name="Simmons B.A."/>
            <person name="Magnuson J.K."/>
            <person name="Chen J."/>
            <person name="Drula E."/>
            <person name="Henrissat B."/>
            <person name="Wiebenga A."/>
            <person name="Lubbers R.J."/>
            <person name="Gomes A.C."/>
            <person name="Makela M.R."/>
            <person name="Stajich J."/>
            <person name="Grigoriev I.V."/>
            <person name="Mortensen U.H."/>
            <person name="De Vries R.P."/>
            <person name="Baker S.E."/>
            <person name="Andersen M.R."/>
        </authorList>
    </citation>
    <scope>NUCLEOTIDE SEQUENCE [LARGE SCALE GENOMIC DNA]</scope>
    <source>
        <strain evidence="2 3">CBS 209.92</strain>
    </source>
</reference>